<evidence type="ECO:0000313" key="1">
    <source>
        <dbReference type="EMBL" id="MBX36359.1"/>
    </source>
</evidence>
<proteinExistence type="predicted"/>
<dbReference type="EMBL" id="GGEC01055875">
    <property type="protein sequence ID" value="MBX36359.1"/>
    <property type="molecule type" value="Transcribed_RNA"/>
</dbReference>
<protein>
    <submittedName>
        <fullName evidence="1">Uncharacterized protein</fullName>
    </submittedName>
</protein>
<name>A0A2P2N1K6_RHIMU</name>
<reference evidence="1" key="1">
    <citation type="submission" date="2018-02" db="EMBL/GenBank/DDBJ databases">
        <title>Rhizophora mucronata_Transcriptome.</title>
        <authorList>
            <person name="Meera S.P."/>
            <person name="Sreeshan A."/>
            <person name="Augustine A."/>
        </authorList>
    </citation>
    <scope>NUCLEOTIDE SEQUENCE</scope>
    <source>
        <tissue evidence="1">Leaf</tissue>
    </source>
</reference>
<organism evidence="1">
    <name type="scientific">Rhizophora mucronata</name>
    <name type="common">Asiatic mangrove</name>
    <dbReference type="NCBI Taxonomy" id="61149"/>
    <lineage>
        <taxon>Eukaryota</taxon>
        <taxon>Viridiplantae</taxon>
        <taxon>Streptophyta</taxon>
        <taxon>Embryophyta</taxon>
        <taxon>Tracheophyta</taxon>
        <taxon>Spermatophyta</taxon>
        <taxon>Magnoliopsida</taxon>
        <taxon>eudicotyledons</taxon>
        <taxon>Gunneridae</taxon>
        <taxon>Pentapetalae</taxon>
        <taxon>rosids</taxon>
        <taxon>fabids</taxon>
        <taxon>Malpighiales</taxon>
        <taxon>Rhizophoraceae</taxon>
        <taxon>Rhizophora</taxon>
    </lineage>
</organism>
<dbReference type="AlphaFoldDB" id="A0A2P2N1K6"/>
<sequence length="67" mass="7541">MLHVENIKENHQTKPFGVLRIFERVITLCAIQCRLLKHSVLLADTFAYPLNVSSSKILNASGCTHYG</sequence>
<accession>A0A2P2N1K6</accession>